<dbReference type="PANTHER" id="PTHR33938:SF15">
    <property type="entry name" value="FERULOYL ESTERASE B-RELATED"/>
    <property type="match status" value="1"/>
</dbReference>
<evidence type="ECO:0000256" key="4">
    <source>
        <dbReference type="ARBA" id="ARBA00023157"/>
    </source>
</evidence>
<keyword evidence="6" id="KW-1133">Transmembrane helix</keyword>
<keyword evidence="4" id="KW-1015">Disulfide bond</keyword>
<protein>
    <submittedName>
        <fullName evidence="7">Tannase/feruloyl esterase family alpha/beta hydrolase</fullName>
    </submittedName>
</protein>
<gene>
    <name evidence="7" type="ORF">KTE52_16410</name>
</gene>
<proteinExistence type="predicted"/>
<evidence type="ECO:0000313" key="7">
    <source>
        <dbReference type="EMBL" id="MBU9357920.1"/>
    </source>
</evidence>
<evidence type="ECO:0000256" key="6">
    <source>
        <dbReference type="SAM" id="Phobius"/>
    </source>
</evidence>
<accession>A0AAP2HKE4</accession>
<name>A0AAP2HKE4_9BURK</name>
<evidence type="ECO:0000256" key="2">
    <source>
        <dbReference type="ARBA" id="ARBA00022729"/>
    </source>
</evidence>
<evidence type="ECO:0000256" key="3">
    <source>
        <dbReference type="ARBA" id="ARBA00022801"/>
    </source>
</evidence>
<keyword evidence="3 7" id="KW-0378">Hydrolase</keyword>
<organism evidence="7 8">
    <name type="scientific">Burkholderia multivorans</name>
    <dbReference type="NCBI Taxonomy" id="87883"/>
    <lineage>
        <taxon>Bacteria</taxon>
        <taxon>Pseudomonadati</taxon>
        <taxon>Pseudomonadota</taxon>
        <taxon>Betaproteobacteria</taxon>
        <taxon>Burkholderiales</taxon>
        <taxon>Burkholderiaceae</taxon>
        <taxon>Burkholderia</taxon>
        <taxon>Burkholderia cepacia complex</taxon>
    </lineage>
</organism>
<keyword evidence="6" id="KW-0812">Transmembrane</keyword>
<dbReference type="Proteomes" id="UP001196915">
    <property type="component" value="Unassembled WGS sequence"/>
</dbReference>
<feature type="transmembrane region" description="Helical" evidence="6">
    <location>
        <begin position="115"/>
        <end position="136"/>
    </location>
</feature>
<dbReference type="InterPro" id="IPR011118">
    <property type="entry name" value="Tannase/feruloyl_esterase"/>
</dbReference>
<comment type="caution">
    <text evidence="7">The sequence shown here is derived from an EMBL/GenBank/DDBJ whole genome shotgun (WGS) entry which is preliminary data.</text>
</comment>
<keyword evidence="6" id="KW-0472">Membrane</keyword>
<reference evidence="7" key="1">
    <citation type="submission" date="2021-06" db="EMBL/GenBank/DDBJ databases">
        <title>A collection of bacterial strains from the Burkholderia cepacia Research Laboratory and Repository.</title>
        <authorList>
            <person name="Lipuma J."/>
            <person name="Spilker T."/>
        </authorList>
    </citation>
    <scope>NUCLEOTIDE SEQUENCE</scope>
    <source>
        <strain evidence="7">AU37435</strain>
    </source>
</reference>
<evidence type="ECO:0000256" key="1">
    <source>
        <dbReference type="ARBA" id="ARBA00022487"/>
    </source>
</evidence>
<feature type="region of interest" description="Disordered" evidence="5">
    <location>
        <begin position="76"/>
        <end position="110"/>
    </location>
</feature>
<evidence type="ECO:0000313" key="8">
    <source>
        <dbReference type="Proteomes" id="UP001196915"/>
    </source>
</evidence>
<dbReference type="GO" id="GO:0052689">
    <property type="term" value="F:carboxylic ester hydrolase activity"/>
    <property type="evidence" value="ECO:0007669"/>
    <property type="project" value="UniProtKB-KW"/>
</dbReference>
<dbReference type="PANTHER" id="PTHR33938">
    <property type="entry name" value="FERULOYL ESTERASE B-RELATED"/>
    <property type="match status" value="1"/>
</dbReference>
<evidence type="ECO:0000256" key="5">
    <source>
        <dbReference type="SAM" id="MobiDB-lite"/>
    </source>
</evidence>
<dbReference type="Pfam" id="PF07519">
    <property type="entry name" value="Tannase"/>
    <property type="match status" value="1"/>
</dbReference>
<dbReference type="AlphaFoldDB" id="A0AAP2HKE4"/>
<keyword evidence="2" id="KW-0732">Signal</keyword>
<keyword evidence="1" id="KW-0719">Serine esterase</keyword>
<sequence length="696" mass="74118">MRQSARAGWSRRDVVIRDRMAARVGCIRAINRSDGTARGSQRSDTTSLVMLTTERRACRCTAFNRVSTLSRTAVARHARTARQSKRQETDMETNGNATCARRTGGRETGSGTERLLRRLAIAIGWLCAVMIGWPLAASAASAASSGGLANLPAVMPAMSCQAIASLDLSGVTDGPVTITSATVLPAGTVVGNNTLAAPMCDVKGTIGPGASLFELQLPTQGWTQRYLQTGCGGLCGNLSVNAPMASTCVPVTNGTIAMAATDMGHEGGNDGAWALDPRAKLDFAYRAEHATAQVAKAIIQRFYARPARYAYFDGCSDGGREALMEAQRYPDDFDGIAAGAPANDLIVQNTFHHAWPAAVNTDPKTGNAILLAGKLPMLHAAVLKACDALDGVVDGVIDNPRACRFDPATLVCATGQADATCLTPQEAAVVRRLHDGATTADGLRLEPLVSREWGSELNWTLFVPATATAQSGTIGFVLPFLRYLDYYNASYPSATIGDLKFTLAGFLKTVVPVSNYLAATDPDLSRFAGRNGKLLLWHGLEDQHISPRSSIEYYEAMKRYMGDANVDRFARFYLFPGVAHCGGGQGPNVFDVLTPLMAWTETGTTPGRIVASIVDASGNTTRTRPVFPYPATARYTGSGSTDDAANFVADTPKADPFVDLHWAGEWLYSPGYEATCRVNGSQLACTGGNGWRAYRP</sequence>
<dbReference type="EMBL" id="JAHPMX010000007">
    <property type="protein sequence ID" value="MBU9357920.1"/>
    <property type="molecule type" value="Genomic_DNA"/>
</dbReference>